<dbReference type="EMBL" id="AOHO01000080">
    <property type="protein sequence ID" value="EME51173.1"/>
    <property type="molecule type" value="Genomic_DNA"/>
</dbReference>
<keyword evidence="4" id="KW-1185">Reference proteome</keyword>
<feature type="domain" description="NACHT" evidence="2">
    <location>
        <begin position="141"/>
        <end position="278"/>
    </location>
</feature>
<dbReference type="InterPro" id="IPR027417">
    <property type="entry name" value="P-loop_NTPase"/>
</dbReference>
<evidence type="ECO:0000313" key="3">
    <source>
        <dbReference type="EMBL" id="EME51173.1"/>
    </source>
</evidence>
<feature type="transmembrane region" description="Helical" evidence="1">
    <location>
        <begin position="41"/>
        <end position="61"/>
    </location>
</feature>
<gene>
    <name evidence="3" type="ORF">H074_37048</name>
</gene>
<dbReference type="Pfam" id="PF05729">
    <property type="entry name" value="NACHT"/>
    <property type="match status" value="1"/>
</dbReference>
<evidence type="ECO:0000313" key="4">
    <source>
        <dbReference type="Proteomes" id="UP000054226"/>
    </source>
</evidence>
<feature type="transmembrane region" description="Helical" evidence="1">
    <location>
        <begin position="603"/>
        <end position="619"/>
    </location>
</feature>
<keyword evidence="1" id="KW-0472">Membrane</keyword>
<protein>
    <recommendedName>
        <fullName evidence="2">NACHT domain-containing protein</fullName>
    </recommendedName>
</protein>
<keyword evidence="1" id="KW-1133">Transmembrane helix</keyword>
<dbReference type="Proteomes" id="UP000054226">
    <property type="component" value="Unassembled WGS sequence"/>
</dbReference>
<sequence>MVGRVRLRVPIVLGVVALVLGLAWLTWWLLDKTGVDDGAGIANVLALAPGVLGAVAGIVALRRGVEGGHASAASARRLLGAVSEDEARLLARLLGDTGALKAANAGFEQVDAELVRWRGDGGGQSGSAATISTYYQGLTRGRLAVLGEAGAGKTVLALTLLLDLATAARSALDRDPAVRVRVPVRMNLSGFTRSDDNDPEVVRRRLLDWMARHLADTYGVPSRTAKALIADRWILPILDGLDEMDPDDGPPTRAQHVLAALNMPVGPTPDAVIITCRTPRYHALAADEPLEDTTVVVLQPLGVKEVVAWLRHRFPDKTQPDGVERRWRPVVQRLRRHPGGRLARCLGNPLRLYLAVTVYRDRASTPGELNHLDADELDAHLMSRLVPSVAVHHTKPGRGHYDPDDVHRWLHTLTRHLASTAAQGRSGTDFYVHELWRSATDLTGIHVRLTATLLSVGVSILTAVYYLSSQVMHMPPTWADWLDLLIAASVVVFVAWWSTVYAGDSPKRISLRRHSRRFSGQIKQGVVLCAIAAVMYATVVAVEGVIRYGFCGLLPAFADAFDERAARSLMAALAVWLLMSLGGTQDMVARPSALMRDALHRDIYVVAVLIVGCVAGLSGDDAIPTAVMIALCAIVATSPWPRHIAGLITYRRRKLLPWRFGRFLDWAYAAGILRLTGTAVQFRHRDLQRHLAA</sequence>
<feature type="transmembrane region" description="Helical" evidence="1">
    <location>
        <begin position="566"/>
        <end position="583"/>
    </location>
</feature>
<dbReference type="InterPro" id="IPR007111">
    <property type="entry name" value="NACHT_NTPase"/>
</dbReference>
<keyword evidence="1" id="KW-0812">Transmembrane</keyword>
<evidence type="ECO:0000259" key="2">
    <source>
        <dbReference type="PROSITE" id="PS50837"/>
    </source>
</evidence>
<feature type="transmembrane region" description="Helical" evidence="1">
    <location>
        <begin position="7"/>
        <end position="29"/>
    </location>
</feature>
<dbReference type="Gene3D" id="3.40.50.300">
    <property type="entry name" value="P-loop containing nucleotide triphosphate hydrolases"/>
    <property type="match status" value="1"/>
</dbReference>
<dbReference type="SUPFAM" id="SSF52540">
    <property type="entry name" value="P-loop containing nucleoside triphosphate hydrolases"/>
    <property type="match status" value="1"/>
</dbReference>
<reference evidence="3 4" key="1">
    <citation type="journal article" date="2013" name="Genome Announc.">
        <title>Draft Genome Sequence of Amycolatopsis decaplanina Strain DSM 44594T.</title>
        <authorList>
            <person name="Kaur N."/>
            <person name="Kumar S."/>
            <person name="Bala M."/>
            <person name="Raghava G.P."/>
            <person name="Mayilraj S."/>
        </authorList>
    </citation>
    <scope>NUCLEOTIDE SEQUENCE [LARGE SCALE GENOMIC DNA]</scope>
    <source>
        <strain evidence="3 4">DSM 44594</strain>
    </source>
</reference>
<comment type="caution">
    <text evidence="3">The sequence shown here is derived from an EMBL/GenBank/DDBJ whole genome shotgun (WGS) entry which is preliminary data.</text>
</comment>
<feature type="transmembrane region" description="Helical" evidence="1">
    <location>
        <begin position="447"/>
        <end position="468"/>
    </location>
</feature>
<name>M2YQX6_9PSEU</name>
<proteinExistence type="predicted"/>
<accession>M2YQX6</accession>
<dbReference type="AlphaFoldDB" id="M2YQX6"/>
<dbReference type="PROSITE" id="PS50837">
    <property type="entry name" value="NACHT"/>
    <property type="match status" value="1"/>
</dbReference>
<feature type="transmembrane region" description="Helical" evidence="1">
    <location>
        <begin position="484"/>
        <end position="504"/>
    </location>
</feature>
<organism evidence="3 4">
    <name type="scientific">Amycolatopsis decaplanina DSM 44594</name>
    <dbReference type="NCBI Taxonomy" id="1284240"/>
    <lineage>
        <taxon>Bacteria</taxon>
        <taxon>Bacillati</taxon>
        <taxon>Actinomycetota</taxon>
        <taxon>Actinomycetes</taxon>
        <taxon>Pseudonocardiales</taxon>
        <taxon>Pseudonocardiaceae</taxon>
        <taxon>Amycolatopsis</taxon>
    </lineage>
</organism>
<dbReference type="PATRIC" id="fig|1284240.4.peg.7557"/>
<feature type="transmembrane region" description="Helical" evidence="1">
    <location>
        <begin position="525"/>
        <end position="546"/>
    </location>
</feature>
<feature type="transmembrane region" description="Helical" evidence="1">
    <location>
        <begin position="625"/>
        <end position="650"/>
    </location>
</feature>
<evidence type="ECO:0000256" key="1">
    <source>
        <dbReference type="SAM" id="Phobius"/>
    </source>
</evidence>